<dbReference type="EMBL" id="MVBO01000081">
    <property type="protein sequence ID" value="OZJ03532.1"/>
    <property type="molecule type" value="Genomic_DNA"/>
</dbReference>
<name>A0A261XYW5_9FUNG</name>
<sequence length="166" mass="18194">MDVIDDVIYAARAGDLEDLQSNRYPVQALNGQDEHGNTALHMAAANGHLGTMHTASESISHLLDICQFLLPHITHVDTQNNEGNTPLHWAALNGHLAIVEALVAKGADCKIKNQANRTPIYEAQAFNHEDVAEFFLKTMVEDAQNEEGEEEVEVEDVDPSTSHVDS</sequence>
<evidence type="ECO:0000313" key="5">
    <source>
        <dbReference type="EMBL" id="OZJ03532.1"/>
    </source>
</evidence>
<comment type="caution">
    <text evidence="5">The sequence shown here is derived from an EMBL/GenBank/DDBJ whole genome shotgun (WGS) entry which is preliminary data.</text>
</comment>
<feature type="compositionally biased region" description="Acidic residues" evidence="4">
    <location>
        <begin position="143"/>
        <end position="158"/>
    </location>
</feature>
<protein>
    <submittedName>
        <fullName evidence="5">Uncharacterized protein</fullName>
    </submittedName>
</protein>
<feature type="repeat" description="ANK" evidence="3">
    <location>
        <begin position="82"/>
        <end position="114"/>
    </location>
</feature>
<dbReference type="Pfam" id="PF12796">
    <property type="entry name" value="Ank_2"/>
    <property type="match status" value="1"/>
</dbReference>
<proteinExistence type="predicted"/>
<dbReference type="InterPro" id="IPR002110">
    <property type="entry name" value="Ankyrin_rpt"/>
</dbReference>
<dbReference type="SMART" id="SM00248">
    <property type="entry name" value="ANK"/>
    <property type="match status" value="3"/>
</dbReference>
<organism evidence="5 6">
    <name type="scientific">Bifiguratus adelaidae</name>
    <dbReference type="NCBI Taxonomy" id="1938954"/>
    <lineage>
        <taxon>Eukaryota</taxon>
        <taxon>Fungi</taxon>
        <taxon>Fungi incertae sedis</taxon>
        <taxon>Mucoromycota</taxon>
        <taxon>Mucoromycotina</taxon>
        <taxon>Endogonomycetes</taxon>
        <taxon>Endogonales</taxon>
        <taxon>Endogonales incertae sedis</taxon>
        <taxon>Bifiguratus</taxon>
    </lineage>
</organism>
<dbReference type="PANTHER" id="PTHR24126:SF14">
    <property type="entry name" value="ANK_REP_REGION DOMAIN-CONTAINING PROTEIN"/>
    <property type="match status" value="1"/>
</dbReference>
<evidence type="ECO:0000256" key="2">
    <source>
        <dbReference type="ARBA" id="ARBA00023043"/>
    </source>
</evidence>
<gene>
    <name evidence="5" type="ORF">BZG36_03432</name>
</gene>
<dbReference type="PROSITE" id="PS50297">
    <property type="entry name" value="ANK_REP_REGION"/>
    <property type="match status" value="1"/>
</dbReference>
<keyword evidence="2 3" id="KW-0040">ANK repeat</keyword>
<dbReference type="AlphaFoldDB" id="A0A261XYW5"/>
<dbReference type="PANTHER" id="PTHR24126">
    <property type="entry name" value="ANKYRIN REPEAT, PH AND SEC7 DOMAIN CONTAINING PROTEIN SECG-RELATED"/>
    <property type="match status" value="1"/>
</dbReference>
<feature type="region of interest" description="Disordered" evidence="4">
    <location>
        <begin position="143"/>
        <end position="166"/>
    </location>
</feature>
<dbReference type="PRINTS" id="PR01415">
    <property type="entry name" value="ANKYRIN"/>
</dbReference>
<evidence type="ECO:0000256" key="1">
    <source>
        <dbReference type="ARBA" id="ARBA00022737"/>
    </source>
</evidence>
<accession>A0A261XYW5</accession>
<keyword evidence="1" id="KW-0677">Repeat</keyword>
<reference evidence="5 6" key="1">
    <citation type="journal article" date="2017" name="Mycologia">
        <title>Bifiguratus adelaidae, gen. et sp. nov., a new member of Mucoromycotina in endophytic and soil-dwelling habitats.</title>
        <authorList>
            <person name="Torres-Cruz T.J."/>
            <person name="Billingsley Tobias T.L."/>
            <person name="Almatruk M."/>
            <person name="Hesse C."/>
            <person name="Kuske C.R."/>
            <person name="Desiro A."/>
            <person name="Benucci G.M."/>
            <person name="Bonito G."/>
            <person name="Stajich J.E."/>
            <person name="Dunlap C."/>
            <person name="Arnold A.E."/>
            <person name="Porras-Alfaro A."/>
        </authorList>
    </citation>
    <scope>NUCLEOTIDE SEQUENCE [LARGE SCALE GENOMIC DNA]</scope>
    <source>
        <strain evidence="5 6">AZ0501</strain>
    </source>
</reference>
<dbReference type="SUPFAM" id="SSF48403">
    <property type="entry name" value="Ankyrin repeat"/>
    <property type="match status" value="1"/>
</dbReference>
<dbReference type="OrthoDB" id="10057496at2759"/>
<dbReference type="InterPro" id="IPR036770">
    <property type="entry name" value="Ankyrin_rpt-contain_sf"/>
</dbReference>
<dbReference type="Proteomes" id="UP000242875">
    <property type="component" value="Unassembled WGS sequence"/>
</dbReference>
<evidence type="ECO:0000256" key="4">
    <source>
        <dbReference type="SAM" id="MobiDB-lite"/>
    </source>
</evidence>
<dbReference type="PROSITE" id="PS50088">
    <property type="entry name" value="ANK_REPEAT"/>
    <property type="match status" value="1"/>
</dbReference>
<evidence type="ECO:0000313" key="6">
    <source>
        <dbReference type="Proteomes" id="UP000242875"/>
    </source>
</evidence>
<evidence type="ECO:0000256" key="3">
    <source>
        <dbReference type="PROSITE-ProRule" id="PRU00023"/>
    </source>
</evidence>
<dbReference type="Gene3D" id="1.25.40.20">
    <property type="entry name" value="Ankyrin repeat-containing domain"/>
    <property type="match status" value="2"/>
</dbReference>
<keyword evidence="6" id="KW-1185">Reference proteome</keyword>